<reference evidence="2" key="1">
    <citation type="submission" date="2020-05" db="EMBL/GenBank/DDBJ databases">
        <title>Mycena genomes resolve the evolution of fungal bioluminescence.</title>
        <authorList>
            <person name="Tsai I.J."/>
        </authorList>
    </citation>
    <scope>NUCLEOTIDE SEQUENCE</scope>
    <source>
        <strain evidence="2">160909Yilan</strain>
    </source>
</reference>
<name>A0A8H6XK91_9AGAR</name>
<dbReference type="PROSITE" id="PS50181">
    <property type="entry name" value="FBOX"/>
    <property type="match status" value="1"/>
</dbReference>
<proteinExistence type="predicted"/>
<sequence>MPFADLGDDILLNVLALCDVYRVLTVSAIDKRLRGLTQAKQLWLSLIQDSTFRNILELRPSSREELECLSTRELVDLVKHAVIGPPQWWPGGPSSSRTPAYTITCETGVEHFWGSYVLLPGARYIVFGSHSTEDLCMFDIWNGRRVWTFAKENNHTCCAIDLVPGGATARVVVAVAGEYVGRGYYIHVEEIDLTTGASHEVFRLGFATQLHSISAIVGDFFLYSPVSSITPFSDVKSVLVNWRESTYVVLNYGTPTNSAAILIPGHIVATHPYTRAPYHQLLTVTALESFAPYWMPLTGITLSDQLLPKTIPITARERQEYHGVPLGDSKHTHVTLSITPNAVYEGAYTIVTHTGEFPKPSTITAQVGALFTGKRLADSGRAVQLTYSLRPPLAPGQASALRLVSAQLATPGMGSGGRIPPRAVVAQSRGSFTVSYYQ</sequence>
<evidence type="ECO:0000313" key="3">
    <source>
        <dbReference type="Proteomes" id="UP000623467"/>
    </source>
</evidence>
<dbReference type="Proteomes" id="UP000623467">
    <property type="component" value="Unassembled WGS sequence"/>
</dbReference>
<dbReference type="EMBL" id="JACAZH010000025">
    <property type="protein sequence ID" value="KAF7342572.1"/>
    <property type="molecule type" value="Genomic_DNA"/>
</dbReference>
<dbReference type="InterPro" id="IPR001810">
    <property type="entry name" value="F-box_dom"/>
</dbReference>
<gene>
    <name evidence="2" type="ORF">MSAN_02013700</name>
</gene>
<keyword evidence="3" id="KW-1185">Reference proteome</keyword>
<protein>
    <recommendedName>
        <fullName evidence="1">F-box domain-containing protein</fullName>
    </recommendedName>
</protein>
<comment type="caution">
    <text evidence="2">The sequence shown here is derived from an EMBL/GenBank/DDBJ whole genome shotgun (WGS) entry which is preliminary data.</text>
</comment>
<feature type="domain" description="F-box" evidence="1">
    <location>
        <begin position="1"/>
        <end position="46"/>
    </location>
</feature>
<accession>A0A8H6XK91</accession>
<evidence type="ECO:0000313" key="2">
    <source>
        <dbReference type="EMBL" id="KAF7342572.1"/>
    </source>
</evidence>
<organism evidence="2 3">
    <name type="scientific">Mycena sanguinolenta</name>
    <dbReference type="NCBI Taxonomy" id="230812"/>
    <lineage>
        <taxon>Eukaryota</taxon>
        <taxon>Fungi</taxon>
        <taxon>Dikarya</taxon>
        <taxon>Basidiomycota</taxon>
        <taxon>Agaricomycotina</taxon>
        <taxon>Agaricomycetes</taxon>
        <taxon>Agaricomycetidae</taxon>
        <taxon>Agaricales</taxon>
        <taxon>Marasmiineae</taxon>
        <taxon>Mycenaceae</taxon>
        <taxon>Mycena</taxon>
    </lineage>
</organism>
<dbReference type="AlphaFoldDB" id="A0A8H6XK91"/>
<dbReference type="OrthoDB" id="2890636at2759"/>
<evidence type="ECO:0000259" key="1">
    <source>
        <dbReference type="PROSITE" id="PS50181"/>
    </source>
</evidence>